<dbReference type="PANTHER" id="PTHR48104:SF30">
    <property type="entry name" value="METACASPASE-1"/>
    <property type="match status" value="1"/>
</dbReference>
<dbReference type="eggNOG" id="KOG1546">
    <property type="taxonomic scope" value="Eukaryota"/>
</dbReference>
<gene>
    <name evidence="3" type="ORF">PCON_02036</name>
</gene>
<dbReference type="Pfam" id="PF00656">
    <property type="entry name" value="Peptidase_C14"/>
    <property type="match status" value="1"/>
</dbReference>
<name>U4L305_PYROM</name>
<evidence type="ECO:0000313" key="4">
    <source>
        <dbReference type="Proteomes" id="UP000018144"/>
    </source>
</evidence>
<dbReference type="PANTHER" id="PTHR48104">
    <property type="entry name" value="METACASPASE-4"/>
    <property type="match status" value="1"/>
</dbReference>
<dbReference type="Gene3D" id="3.40.50.12660">
    <property type="match status" value="1"/>
</dbReference>
<evidence type="ECO:0000256" key="1">
    <source>
        <dbReference type="ARBA" id="ARBA00009005"/>
    </source>
</evidence>
<dbReference type="GO" id="GO:0006508">
    <property type="term" value="P:proteolysis"/>
    <property type="evidence" value="ECO:0007669"/>
    <property type="project" value="InterPro"/>
</dbReference>
<dbReference type="EMBL" id="HF935203">
    <property type="protein sequence ID" value="CCX04420.1"/>
    <property type="molecule type" value="Genomic_DNA"/>
</dbReference>
<protein>
    <submittedName>
        <fullName evidence="3">Similar to Metacaspase-1 acc. no. A4QTY2</fullName>
    </submittedName>
</protein>
<evidence type="ECO:0000259" key="2">
    <source>
        <dbReference type="Pfam" id="PF00656"/>
    </source>
</evidence>
<dbReference type="InterPro" id="IPR011600">
    <property type="entry name" value="Pept_C14_caspase"/>
</dbReference>
<dbReference type="GO" id="GO:0005737">
    <property type="term" value="C:cytoplasm"/>
    <property type="evidence" value="ECO:0007669"/>
    <property type="project" value="TreeGrafter"/>
</dbReference>
<organism evidence="3 4">
    <name type="scientific">Pyronema omphalodes (strain CBS 100304)</name>
    <name type="common">Pyronema confluens</name>
    <dbReference type="NCBI Taxonomy" id="1076935"/>
    <lineage>
        <taxon>Eukaryota</taxon>
        <taxon>Fungi</taxon>
        <taxon>Dikarya</taxon>
        <taxon>Ascomycota</taxon>
        <taxon>Pezizomycotina</taxon>
        <taxon>Pezizomycetes</taxon>
        <taxon>Pezizales</taxon>
        <taxon>Pyronemataceae</taxon>
        <taxon>Pyronema</taxon>
    </lineage>
</organism>
<sequence length="228" mass="25721">MMIYTELFMVKALKPGVRLTALFSTCHSSSILDLPYVYNLPIDAVIDQIISYVKAKHPIGGLQNMRENIKAIITGIFSINNTTEKAMILKRSPADVVLWSSCYDQQVSRTWIGGPRGNASEATGFMTWAFMKALDNYANRKPTYAELLNSINDILGGSHYVAKLASECVLDQIPQLSCSHPLGNDNIYIVLFFFQCPGFKYSMNPYYTRSITLLTQRIMTDINKPFFM</sequence>
<evidence type="ECO:0000313" key="3">
    <source>
        <dbReference type="EMBL" id="CCX04420.1"/>
    </source>
</evidence>
<dbReference type="OrthoDB" id="3223806at2759"/>
<comment type="similarity">
    <text evidence="1">Belongs to the peptidase C14B family.</text>
</comment>
<proteinExistence type="inferred from homology"/>
<dbReference type="GO" id="GO:0004197">
    <property type="term" value="F:cysteine-type endopeptidase activity"/>
    <property type="evidence" value="ECO:0007669"/>
    <property type="project" value="InterPro"/>
</dbReference>
<dbReference type="InterPro" id="IPR050452">
    <property type="entry name" value="Metacaspase"/>
</dbReference>
<dbReference type="Proteomes" id="UP000018144">
    <property type="component" value="Unassembled WGS sequence"/>
</dbReference>
<feature type="domain" description="Peptidase C14 caspase" evidence="2">
    <location>
        <begin position="14"/>
        <end position="180"/>
    </location>
</feature>
<dbReference type="AlphaFoldDB" id="U4L305"/>
<accession>U4L305</accession>
<keyword evidence="4" id="KW-1185">Reference proteome</keyword>
<reference evidence="3 4" key="1">
    <citation type="journal article" date="2013" name="PLoS Genet.">
        <title>The genome and development-dependent transcriptomes of Pyronema confluens: a window into fungal evolution.</title>
        <authorList>
            <person name="Traeger S."/>
            <person name="Altegoer F."/>
            <person name="Freitag M."/>
            <person name="Gabaldon T."/>
            <person name="Kempken F."/>
            <person name="Kumar A."/>
            <person name="Marcet-Houben M."/>
            <person name="Poggeler S."/>
            <person name="Stajich J.E."/>
            <person name="Nowrousian M."/>
        </authorList>
    </citation>
    <scope>NUCLEOTIDE SEQUENCE [LARGE SCALE GENOMIC DNA]</scope>
    <source>
        <strain evidence="4">CBS 100304</strain>
        <tissue evidence="3">Vegetative mycelium</tissue>
    </source>
</reference>